<organism evidence="2 3">
    <name type="scientific">Plectus sambesii</name>
    <dbReference type="NCBI Taxonomy" id="2011161"/>
    <lineage>
        <taxon>Eukaryota</taxon>
        <taxon>Metazoa</taxon>
        <taxon>Ecdysozoa</taxon>
        <taxon>Nematoda</taxon>
        <taxon>Chromadorea</taxon>
        <taxon>Plectida</taxon>
        <taxon>Plectina</taxon>
        <taxon>Plectoidea</taxon>
        <taxon>Plectidae</taxon>
        <taxon>Plectus</taxon>
    </lineage>
</organism>
<proteinExistence type="predicted"/>
<dbReference type="Proteomes" id="UP000887566">
    <property type="component" value="Unplaced"/>
</dbReference>
<evidence type="ECO:0000256" key="1">
    <source>
        <dbReference type="SAM" id="SignalP"/>
    </source>
</evidence>
<evidence type="ECO:0000313" key="3">
    <source>
        <dbReference type="WBParaSite" id="PSAMB.scaffold3887size16526.g22806.t1"/>
    </source>
</evidence>
<dbReference type="WBParaSite" id="PSAMB.scaffold3887size16526.g22806.t1">
    <property type="protein sequence ID" value="PSAMB.scaffold3887size16526.g22806.t1"/>
    <property type="gene ID" value="PSAMB.scaffold3887size16526.g22806"/>
</dbReference>
<protein>
    <submittedName>
        <fullName evidence="3">Secreted protein</fullName>
    </submittedName>
</protein>
<reference evidence="3" key="1">
    <citation type="submission" date="2022-11" db="UniProtKB">
        <authorList>
            <consortium name="WormBaseParasite"/>
        </authorList>
    </citation>
    <scope>IDENTIFICATION</scope>
</reference>
<name>A0A914WH03_9BILA</name>
<accession>A0A914WH03</accession>
<dbReference type="AlphaFoldDB" id="A0A914WH03"/>
<feature type="chain" id="PRO_5037986871" evidence="1">
    <location>
        <begin position="27"/>
        <end position="223"/>
    </location>
</feature>
<keyword evidence="2" id="KW-1185">Reference proteome</keyword>
<sequence>MAIWLRYVVVCSVLLNIEVDIAATAAAVATTGANSDACGLLKSCLNASDVNFAVCDKILDEYQPPCWKDMKSLVGQLRQSHLAEAALLSSCISAESEPNDNLLAPKLTKQCQSMLGSYQHIASLSGWASRKKRDTSKDWTNFYKCINDAQRHHSICTQLSDCCPRQQKCSWQNALQPAHTSALQLKIQLFDVRQKCIATLDKDGQEQYDSWNMLGNQPIWNEE</sequence>
<feature type="signal peptide" evidence="1">
    <location>
        <begin position="1"/>
        <end position="26"/>
    </location>
</feature>
<keyword evidence="1" id="KW-0732">Signal</keyword>
<evidence type="ECO:0000313" key="2">
    <source>
        <dbReference type="Proteomes" id="UP000887566"/>
    </source>
</evidence>